<evidence type="ECO:0000313" key="1">
    <source>
        <dbReference type="EMBL" id="CUA87582.1"/>
    </source>
</evidence>
<dbReference type="STRING" id="375574.GCA_001418035_02762"/>
<name>A0A0K6H9D2_9NEIS</name>
<gene>
    <name evidence="1" type="ORF">Ga0061063_0190</name>
</gene>
<evidence type="ECO:0000313" key="2">
    <source>
        <dbReference type="Proteomes" id="UP000243535"/>
    </source>
</evidence>
<dbReference type="EMBL" id="CYHA01000017">
    <property type="protein sequence ID" value="CUA87582.1"/>
    <property type="molecule type" value="Genomic_DNA"/>
</dbReference>
<proteinExistence type="predicted"/>
<accession>A0A0K6H9D2</accession>
<dbReference type="RefSeq" id="WP_055477441.1">
    <property type="nucleotide sequence ID" value="NZ_CYHA01000017.1"/>
</dbReference>
<dbReference type="AlphaFoldDB" id="A0A0K6H9D2"/>
<dbReference type="Proteomes" id="UP000243535">
    <property type="component" value="Unassembled WGS sequence"/>
</dbReference>
<sequence>MAIESSPEERAIVLRMVRAEHGPFYWLLELPDGRWAAFWKDGFETDNCRALAAGFFKGVWPCAYISDNRYDVESWIEDEREKMRLEDPLNAEQF</sequence>
<reference evidence="2" key="1">
    <citation type="submission" date="2015-08" db="EMBL/GenBank/DDBJ databases">
        <authorList>
            <person name="Varghese N."/>
        </authorList>
    </citation>
    <scope>NUCLEOTIDE SEQUENCE [LARGE SCALE GENOMIC DNA]</scope>
    <source>
        <strain evidence="2">DSM 17901</strain>
    </source>
</reference>
<protein>
    <submittedName>
        <fullName evidence="1">Uncharacterized protein</fullName>
    </submittedName>
</protein>
<keyword evidence="2" id="KW-1185">Reference proteome</keyword>
<organism evidence="1 2">
    <name type="scientific">Gulbenkiania indica</name>
    <dbReference type="NCBI Taxonomy" id="375574"/>
    <lineage>
        <taxon>Bacteria</taxon>
        <taxon>Pseudomonadati</taxon>
        <taxon>Pseudomonadota</taxon>
        <taxon>Betaproteobacteria</taxon>
        <taxon>Neisseriales</taxon>
        <taxon>Chromobacteriaceae</taxon>
        <taxon>Gulbenkiania</taxon>
    </lineage>
</organism>